<evidence type="ECO:0000313" key="2">
    <source>
        <dbReference type="EMBL" id="MFC5411505.1"/>
    </source>
</evidence>
<organism evidence="2 3">
    <name type="scientific">Larkinella bovis</name>
    <dbReference type="NCBI Taxonomy" id="683041"/>
    <lineage>
        <taxon>Bacteria</taxon>
        <taxon>Pseudomonadati</taxon>
        <taxon>Bacteroidota</taxon>
        <taxon>Cytophagia</taxon>
        <taxon>Cytophagales</taxon>
        <taxon>Spirosomataceae</taxon>
        <taxon>Larkinella</taxon>
    </lineage>
</organism>
<comment type="caution">
    <text evidence="2">The sequence shown here is derived from an EMBL/GenBank/DDBJ whole genome shotgun (WGS) entry which is preliminary data.</text>
</comment>
<keyword evidence="3" id="KW-1185">Reference proteome</keyword>
<dbReference type="RefSeq" id="WP_379848398.1">
    <property type="nucleotide sequence ID" value="NZ_JBHSMA010000006.1"/>
</dbReference>
<name>A0ABW0IDD4_9BACT</name>
<dbReference type="Proteomes" id="UP001596106">
    <property type="component" value="Unassembled WGS sequence"/>
</dbReference>
<protein>
    <submittedName>
        <fullName evidence="2">Uncharacterized protein</fullName>
    </submittedName>
</protein>
<gene>
    <name evidence="2" type="ORF">ACFPMF_19445</name>
</gene>
<evidence type="ECO:0000313" key="3">
    <source>
        <dbReference type="Proteomes" id="UP001596106"/>
    </source>
</evidence>
<reference evidence="3" key="1">
    <citation type="journal article" date="2019" name="Int. J. Syst. Evol. Microbiol.">
        <title>The Global Catalogue of Microorganisms (GCM) 10K type strain sequencing project: providing services to taxonomists for standard genome sequencing and annotation.</title>
        <authorList>
            <consortium name="The Broad Institute Genomics Platform"/>
            <consortium name="The Broad Institute Genome Sequencing Center for Infectious Disease"/>
            <person name="Wu L."/>
            <person name="Ma J."/>
        </authorList>
    </citation>
    <scope>NUCLEOTIDE SEQUENCE [LARGE SCALE GENOMIC DNA]</scope>
    <source>
        <strain evidence="3">CCUG 55250</strain>
    </source>
</reference>
<evidence type="ECO:0000256" key="1">
    <source>
        <dbReference type="SAM" id="Coils"/>
    </source>
</evidence>
<dbReference type="EMBL" id="JBHSMA010000006">
    <property type="protein sequence ID" value="MFC5411505.1"/>
    <property type="molecule type" value="Genomic_DNA"/>
</dbReference>
<proteinExistence type="predicted"/>
<keyword evidence="1" id="KW-0175">Coiled coil</keyword>
<accession>A0ABW0IDD4</accession>
<feature type="coiled-coil region" evidence="1">
    <location>
        <begin position="214"/>
        <end position="274"/>
    </location>
</feature>
<sequence>MGFWSNAWESIKSTVSKAYRAFADAVSTVGSKVVKATKAVADYVGDKVGKAIEKVGEFFGWARNKFEEGYNRTRSEVDQETAAEIAELRERDRINRINKQKEEQVKAIFRDTIQKLIGIQYENQGENSLEIFQNYTRHYVSAKFLQDLVSQREEIRSPDEIDLVFLELIQKFLTNSISDPDLLDLDKQIQQQYDGKDLLIIGTEALAGIWQHQGKALLKELKGLNKQLESAKIELTTKADRIERLEKTEPEAITDEERNEVEALRKSIETLKIDISDRKAKEASTTEMKNILNGIHFVFQHENDPHISTSMREEAIWVGSMFVEWQDSNIPPAEHERSKMRQFGLAAESLMRDMGASGTINVG</sequence>